<comment type="similarity">
    <text evidence="17">Belongs to the NnrD/CARKD family.</text>
</comment>
<dbReference type="GO" id="GO:0052855">
    <property type="term" value="F:ADP-dependent NAD(P)H-hydrate dehydratase activity"/>
    <property type="evidence" value="ECO:0007669"/>
    <property type="project" value="UniProtKB-UniRule"/>
</dbReference>
<gene>
    <name evidence="17" type="primary">nnrD</name>
    <name evidence="18" type="synonym">nnrE</name>
    <name evidence="22" type="ORF">CKO40_12750</name>
</gene>
<dbReference type="InterPro" id="IPR000631">
    <property type="entry name" value="CARKD"/>
</dbReference>
<dbReference type="PANTHER" id="PTHR12592:SF0">
    <property type="entry name" value="ATP-DEPENDENT (S)-NAD(P)H-HYDRATE DEHYDRATASE"/>
    <property type="match status" value="1"/>
</dbReference>
<dbReference type="GO" id="GO:0052856">
    <property type="term" value="F:NAD(P)HX epimerase activity"/>
    <property type="evidence" value="ECO:0007669"/>
    <property type="project" value="UniProtKB-UniRule"/>
</dbReference>
<evidence type="ECO:0000313" key="22">
    <source>
        <dbReference type="EMBL" id="MBK1705393.1"/>
    </source>
</evidence>
<feature type="binding site" evidence="18">
    <location>
        <position position="70"/>
    </location>
    <ligand>
        <name>K(+)</name>
        <dbReference type="ChEBI" id="CHEBI:29103"/>
    </ligand>
</feature>
<feature type="binding site" evidence="17">
    <location>
        <position position="441"/>
    </location>
    <ligand>
        <name>AMP</name>
        <dbReference type="ChEBI" id="CHEBI:456215"/>
    </ligand>
</feature>
<keyword evidence="13" id="KW-0511">Multifunctional enzyme</keyword>
<evidence type="ECO:0000256" key="12">
    <source>
        <dbReference type="ARBA" id="ARBA00023239"/>
    </source>
</evidence>
<dbReference type="NCBIfam" id="TIGR00197">
    <property type="entry name" value="yjeF_nterm"/>
    <property type="match status" value="1"/>
</dbReference>
<evidence type="ECO:0000256" key="6">
    <source>
        <dbReference type="ARBA" id="ARBA00022741"/>
    </source>
</evidence>
<dbReference type="SUPFAM" id="SSF53613">
    <property type="entry name" value="Ribokinase-like"/>
    <property type="match status" value="1"/>
</dbReference>
<dbReference type="PROSITE" id="PS51385">
    <property type="entry name" value="YJEF_N"/>
    <property type="match status" value="1"/>
</dbReference>
<keyword evidence="6 17" id="KW-0547">Nucleotide-binding</keyword>
<dbReference type="Pfam" id="PF01256">
    <property type="entry name" value="Carb_kinase"/>
    <property type="match status" value="1"/>
</dbReference>
<dbReference type="Proteomes" id="UP001296776">
    <property type="component" value="Unassembled WGS sequence"/>
</dbReference>
<evidence type="ECO:0000256" key="7">
    <source>
        <dbReference type="ARBA" id="ARBA00022840"/>
    </source>
</evidence>
<keyword evidence="7 17" id="KW-0067">ATP-binding</keyword>
<organism evidence="22 23">
    <name type="scientific">Halochromatium glycolicum</name>
    <dbReference type="NCBI Taxonomy" id="85075"/>
    <lineage>
        <taxon>Bacteria</taxon>
        <taxon>Pseudomonadati</taxon>
        <taxon>Pseudomonadota</taxon>
        <taxon>Gammaproteobacteria</taxon>
        <taxon>Chromatiales</taxon>
        <taxon>Chromatiaceae</taxon>
        <taxon>Halochromatium</taxon>
    </lineage>
</organism>
<sequence length="504" mass="52520">MPRELPESQRLPRALYRAEQVRALDRAAIEQEGIPAFELMERAGAAAFSILRSRWPEVRSIVVLAGPGNNGGDGYVLARLAHQHQIAVRLLMLGEHQGLRGAAAAAAQAYQDAGGVAEPFTRVPPDAELIVDALFGTGLGRPLSGIWAEAVAQCNASRAAILALDVPSGLQADTGAILGAAVEASATVSFIGLKQGVFTGRGPDCSGLVCFDGLRVPARIYAAEVLSARRIDWNQQVRLLPRRRRSANKGDFGHLLIIGGAAGMGGAPRLAGEAALRTGAGRVSIATHPGHASVLNLTRPELMVHGVREPAELDALLHRSSLIALGPGLGQADWGLALFERALALDRPLVVDADGLNLLARAPRRRDDWVLTPHPGEAARLLDIAVSEVEADRFAAVQRLSERYGGVIVLKGAGTLITGPGTRPIAVCTQGNPGMASAGMGDALTGIIAALIGQGLEPALAAEAGVCLHAAAGDRAAERGQRGLIVSDLIAELQPLLAESDGER</sequence>
<evidence type="ECO:0000256" key="17">
    <source>
        <dbReference type="HAMAP-Rule" id="MF_01965"/>
    </source>
</evidence>
<feature type="binding site" evidence="17">
    <location>
        <position position="267"/>
    </location>
    <ligand>
        <name>(6S)-NADPHX</name>
        <dbReference type="ChEBI" id="CHEBI:64076"/>
    </ligand>
</feature>
<dbReference type="InterPro" id="IPR004443">
    <property type="entry name" value="YjeF_N_dom"/>
</dbReference>
<feature type="domain" description="YjeF C-terminal" evidence="20">
    <location>
        <begin position="232"/>
        <end position="500"/>
    </location>
</feature>
<feature type="binding site" evidence="17">
    <location>
        <position position="374"/>
    </location>
    <ligand>
        <name>(6S)-NADPHX</name>
        <dbReference type="ChEBI" id="CHEBI:64076"/>
    </ligand>
</feature>
<evidence type="ECO:0000256" key="14">
    <source>
        <dbReference type="ARBA" id="ARBA00025153"/>
    </source>
</evidence>
<evidence type="ECO:0000256" key="19">
    <source>
        <dbReference type="PIRNR" id="PIRNR017184"/>
    </source>
</evidence>
<reference evidence="22" key="1">
    <citation type="submission" date="2017-08" db="EMBL/GenBank/DDBJ databases">
        <authorList>
            <person name="Imhoff J.F."/>
            <person name="Rahn T."/>
            <person name="Kuenzel S."/>
            <person name="Neulinger S.C."/>
        </authorList>
    </citation>
    <scope>NUCLEOTIDE SEQUENCE</scope>
    <source>
        <strain evidence="22">DSM 11080</strain>
    </source>
</reference>
<dbReference type="GO" id="GO:0046872">
    <property type="term" value="F:metal ion binding"/>
    <property type="evidence" value="ECO:0007669"/>
    <property type="project" value="UniProtKB-UniRule"/>
</dbReference>
<keyword evidence="9 18" id="KW-0630">Potassium</keyword>
<comment type="similarity">
    <text evidence="4 19">In the C-terminal section; belongs to the NnrD/CARKD family.</text>
</comment>
<evidence type="ECO:0000256" key="11">
    <source>
        <dbReference type="ARBA" id="ARBA00023235"/>
    </source>
</evidence>
<dbReference type="Gene3D" id="3.40.50.10260">
    <property type="entry name" value="YjeF N-terminal domain"/>
    <property type="match status" value="1"/>
</dbReference>
<feature type="binding site" evidence="17">
    <location>
        <position position="442"/>
    </location>
    <ligand>
        <name>(6S)-NADPHX</name>
        <dbReference type="ChEBI" id="CHEBI:64076"/>
    </ligand>
</feature>
<evidence type="ECO:0000256" key="4">
    <source>
        <dbReference type="ARBA" id="ARBA00009524"/>
    </source>
</evidence>
<dbReference type="HAMAP" id="MF_01965">
    <property type="entry name" value="NADHX_dehydratase"/>
    <property type="match status" value="1"/>
</dbReference>
<feature type="binding site" evidence="18">
    <location>
        <begin position="136"/>
        <end position="142"/>
    </location>
    <ligand>
        <name>(6S)-NADPHX</name>
        <dbReference type="ChEBI" id="CHEBI:64076"/>
    </ligand>
</feature>
<evidence type="ECO:0000256" key="10">
    <source>
        <dbReference type="ARBA" id="ARBA00023027"/>
    </source>
</evidence>
<comment type="catalytic activity">
    <reaction evidence="1 18 19">
        <text>(6R)-NADHX = (6S)-NADHX</text>
        <dbReference type="Rhea" id="RHEA:32215"/>
        <dbReference type="ChEBI" id="CHEBI:64074"/>
        <dbReference type="ChEBI" id="CHEBI:64075"/>
        <dbReference type="EC" id="5.1.99.6"/>
    </reaction>
</comment>
<keyword evidence="12 17" id="KW-0456">Lyase</keyword>
<comment type="subunit">
    <text evidence="17">Homotetramer.</text>
</comment>
<protein>
    <recommendedName>
        <fullName evidence="19">Bifunctional NAD(P)H-hydrate repair enzyme</fullName>
    </recommendedName>
    <alternativeName>
        <fullName evidence="19">Nicotinamide nucleotide repair protein</fullName>
    </alternativeName>
    <domain>
        <recommendedName>
            <fullName evidence="19">ADP-dependent (S)-NAD(P)H-hydrate dehydratase</fullName>
            <ecNumber evidence="19">4.2.1.136</ecNumber>
        </recommendedName>
        <alternativeName>
            <fullName evidence="19">ADP-dependent NAD(P)HX dehydratase</fullName>
        </alternativeName>
    </domain>
    <domain>
        <recommendedName>
            <fullName evidence="19">NAD(P)H-hydrate epimerase</fullName>
            <ecNumber evidence="19">5.1.99.6</ecNumber>
        </recommendedName>
    </domain>
</protein>
<dbReference type="HAMAP" id="MF_01966">
    <property type="entry name" value="NADHX_epimerase"/>
    <property type="match status" value="1"/>
</dbReference>
<dbReference type="InterPro" id="IPR036652">
    <property type="entry name" value="YjeF_N_dom_sf"/>
</dbReference>
<evidence type="ECO:0000256" key="3">
    <source>
        <dbReference type="ARBA" id="ARBA00006001"/>
    </source>
</evidence>
<evidence type="ECO:0000256" key="9">
    <source>
        <dbReference type="ARBA" id="ARBA00022958"/>
    </source>
</evidence>
<dbReference type="RefSeq" id="WP_200346602.1">
    <property type="nucleotide sequence ID" value="NZ_NRSJ01000021.1"/>
</dbReference>
<comment type="catalytic activity">
    <reaction evidence="2 18 19">
        <text>(6R)-NADPHX = (6S)-NADPHX</text>
        <dbReference type="Rhea" id="RHEA:32227"/>
        <dbReference type="ChEBI" id="CHEBI:64076"/>
        <dbReference type="ChEBI" id="CHEBI:64077"/>
        <dbReference type="EC" id="5.1.99.6"/>
    </reaction>
</comment>
<proteinExistence type="inferred from homology"/>
<feature type="binding site" evidence="18">
    <location>
        <begin position="69"/>
        <end position="73"/>
    </location>
    <ligand>
        <name>(6S)-NADPHX</name>
        <dbReference type="ChEBI" id="CHEBI:64076"/>
    </ligand>
</feature>
<dbReference type="EMBL" id="NRSJ01000021">
    <property type="protein sequence ID" value="MBK1705393.1"/>
    <property type="molecule type" value="Genomic_DNA"/>
</dbReference>
<dbReference type="EC" id="5.1.99.6" evidence="19"/>
<comment type="catalytic activity">
    <reaction evidence="15 17 19">
        <text>(6S)-NADHX + ADP = AMP + phosphate + NADH + H(+)</text>
        <dbReference type="Rhea" id="RHEA:32223"/>
        <dbReference type="ChEBI" id="CHEBI:15378"/>
        <dbReference type="ChEBI" id="CHEBI:43474"/>
        <dbReference type="ChEBI" id="CHEBI:57945"/>
        <dbReference type="ChEBI" id="CHEBI:64074"/>
        <dbReference type="ChEBI" id="CHEBI:456215"/>
        <dbReference type="ChEBI" id="CHEBI:456216"/>
        <dbReference type="EC" id="4.2.1.136"/>
    </reaction>
</comment>
<dbReference type="AlphaFoldDB" id="A0AAJ0XAJ1"/>
<comment type="function">
    <text evidence="14 19">Bifunctional enzyme that catalyzes the epimerization of the S- and R-forms of NAD(P)HX and the dehydration of the S-form of NAD(P)HX at the expense of ADP, which is converted to AMP. This allows the repair of both epimers of NAD(P)HX, a damaged form of NAD(P)H that is a result of enzymatic or heat-dependent hydration.</text>
</comment>
<dbReference type="PANTHER" id="PTHR12592">
    <property type="entry name" value="ATP-DEPENDENT (S)-NAD(P)H-HYDRATE DEHYDRATASE FAMILY MEMBER"/>
    <property type="match status" value="1"/>
</dbReference>
<evidence type="ECO:0000256" key="16">
    <source>
        <dbReference type="ARBA" id="ARBA00049209"/>
    </source>
</evidence>
<feature type="binding site" evidence="17">
    <location>
        <position position="328"/>
    </location>
    <ligand>
        <name>(6S)-NADPHX</name>
        <dbReference type="ChEBI" id="CHEBI:64076"/>
    </ligand>
</feature>
<dbReference type="PROSITE" id="PS51383">
    <property type="entry name" value="YJEF_C_3"/>
    <property type="match status" value="1"/>
</dbReference>
<dbReference type="GO" id="GO:0005524">
    <property type="term" value="F:ATP binding"/>
    <property type="evidence" value="ECO:0007669"/>
    <property type="project" value="UniProtKB-UniRule"/>
</dbReference>
<dbReference type="EC" id="4.2.1.136" evidence="19"/>
<dbReference type="GO" id="GO:0046496">
    <property type="term" value="P:nicotinamide nucleotide metabolic process"/>
    <property type="evidence" value="ECO:0007669"/>
    <property type="project" value="UniProtKB-UniRule"/>
</dbReference>
<reference evidence="22" key="2">
    <citation type="journal article" date="2020" name="Microorganisms">
        <title>Osmotic Adaptation and Compatible Solute Biosynthesis of Phototrophic Bacteria as Revealed from Genome Analyses.</title>
        <authorList>
            <person name="Imhoff J.F."/>
            <person name="Rahn T."/>
            <person name="Kunzel S."/>
            <person name="Keller A."/>
            <person name="Neulinger S.C."/>
        </authorList>
    </citation>
    <scope>NUCLEOTIDE SEQUENCE</scope>
    <source>
        <strain evidence="22">DSM 11080</strain>
    </source>
</reference>
<dbReference type="GO" id="GO:0110051">
    <property type="term" value="P:metabolite repair"/>
    <property type="evidence" value="ECO:0007669"/>
    <property type="project" value="TreeGrafter"/>
</dbReference>
<evidence type="ECO:0000256" key="2">
    <source>
        <dbReference type="ARBA" id="ARBA00000909"/>
    </source>
</evidence>
<comment type="caution">
    <text evidence="22">The sequence shown here is derived from an EMBL/GenBank/DDBJ whole genome shotgun (WGS) entry which is preliminary data.</text>
</comment>
<comment type="function">
    <text evidence="18">Catalyzes the epimerization of the S- and R-forms of NAD(P)HX, a damaged form of NAD(P)H that is a result of enzymatic or heat-dependent hydration. This is a prerequisite for the S-specific NAD(P)H-hydrate dehydratase to allow the repair of both epimers of NAD(P)HX.</text>
</comment>
<keyword evidence="11 18" id="KW-0413">Isomerase</keyword>
<dbReference type="InterPro" id="IPR029056">
    <property type="entry name" value="Ribokinase-like"/>
</dbReference>
<evidence type="ECO:0000256" key="13">
    <source>
        <dbReference type="ARBA" id="ARBA00023268"/>
    </source>
</evidence>
<keyword evidence="5 18" id="KW-0479">Metal-binding</keyword>
<dbReference type="PIRSF" id="PIRSF017184">
    <property type="entry name" value="Nnr"/>
    <property type="match status" value="1"/>
</dbReference>
<feature type="binding site" evidence="17">
    <location>
        <begin position="411"/>
        <end position="415"/>
    </location>
    <ligand>
        <name>AMP</name>
        <dbReference type="ChEBI" id="CHEBI:456215"/>
    </ligand>
</feature>
<keyword evidence="10 17" id="KW-0520">NAD</keyword>
<feature type="binding site" evidence="18">
    <location>
        <position position="165"/>
    </location>
    <ligand>
        <name>(6S)-NADPHX</name>
        <dbReference type="ChEBI" id="CHEBI:64076"/>
    </ligand>
</feature>
<keyword evidence="8 17" id="KW-0521">NADP</keyword>
<evidence type="ECO:0000256" key="5">
    <source>
        <dbReference type="ARBA" id="ARBA00022723"/>
    </source>
</evidence>
<comment type="cofactor">
    <cofactor evidence="17">
        <name>Mg(2+)</name>
        <dbReference type="ChEBI" id="CHEBI:18420"/>
    </cofactor>
</comment>
<comment type="similarity">
    <text evidence="3 19">In the N-terminal section; belongs to the NnrE/AIBP family.</text>
</comment>
<evidence type="ECO:0000256" key="1">
    <source>
        <dbReference type="ARBA" id="ARBA00000013"/>
    </source>
</evidence>
<evidence type="ECO:0000259" key="21">
    <source>
        <dbReference type="PROSITE" id="PS51385"/>
    </source>
</evidence>
<evidence type="ECO:0000259" key="20">
    <source>
        <dbReference type="PROSITE" id="PS51383"/>
    </source>
</evidence>
<comment type="catalytic activity">
    <reaction evidence="16 17 19">
        <text>(6S)-NADPHX + ADP = AMP + phosphate + NADPH + H(+)</text>
        <dbReference type="Rhea" id="RHEA:32235"/>
        <dbReference type="ChEBI" id="CHEBI:15378"/>
        <dbReference type="ChEBI" id="CHEBI:43474"/>
        <dbReference type="ChEBI" id="CHEBI:57783"/>
        <dbReference type="ChEBI" id="CHEBI:64076"/>
        <dbReference type="ChEBI" id="CHEBI:456215"/>
        <dbReference type="ChEBI" id="CHEBI:456216"/>
        <dbReference type="EC" id="4.2.1.136"/>
    </reaction>
</comment>
<dbReference type="Gene3D" id="3.40.1190.20">
    <property type="match status" value="1"/>
</dbReference>
<comment type="caution">
    <text evidence="18">Lacks conserved residue(s) required for the propagation of feature annotation.</text>
</comment>
<dbReference type="Pfam" id="PF03853">
    <property type="entry name" value="YjeF_N"/>
    <property type="match status" value="1"/>
</dbReference>
<accession>A0AAJ0XAJ1</accession>
<comment type="cofactor">
    <cofactor evidence="18 19">
        <name>K(+)</name>
        <dbReference type="ChEBI" id="CHEBI:29103"/>
    </cofactor>
    <text evidence="18 19">Binds 1 potassium ion per subunit.</text>
</comment>
<evidence type="ECO:0000256" key="15">
    <source>
        <dbReference type="ARBA" id="ARBA00048238"/>
    </source>
</evidence>
<dbReference type="SUPFAM" id="SSF64153">
    <property type="entry name" value="YjeF N-terminal domain-like"/>
    <property type="match status" value="1"/>
</dbReference>
<dbReference type="NCBIfam" id="TIGR00196">
    <property type="entry name" value="yjeF_cterm"/>
    <property type="match status" value="1"/>
</dbReference>
<evidence type="ECO:0000313" key="23">
    <source>
        <dbReference type="Proteomes" id="UP001296776"/>
    </source>
</evidence>
<name>A0AAJ0XAJ1_9GAMM</name>
<feature type="domain" description="YjeF N-terminal" evidence="21">
    <location>
        <begin position="21"/>
        <end position="222"/>
    </location>
</feature>
<dbReference type="InterPro" id="IPR030677">
    <property type="entry name" value="Nnr"/>
</dbReference>
<dbReference type="CDD" id="cd01171">
    <property type="entry name" value="YXKO-related"/>
    <property type="match status" value="1"/>
</dbReference>
<keyword evidence="23" id="KW-1185">Reference proteome</keyword>
<comment type="similarity">
    <text evidence="18">Belongs to the NnrE/AIBP family.</text>
</comment>
<evidence type="ECO:0000256" key="8">
    <source>
        <dbReference type="ARBA" id="ARBA00022857"/>
    </source>
</evidence>
<feature type="binding site" evidence="18">
    <location>
        <position position="132"/>
    </location>
    <ligand>
        <name>K(+)</name>
        <dbReference type="ChEBI" id="CHEBI:29103"/>
    </ligand>
</feature>
<comment type="function">
    <text evidence="17">Catalyzes the dehydration of the S-form of NAD(P)HX at the expense of ADP, which is converted to AMP. Together with NAD(P)HX epimerase, which catalyzes the epimerization of the S- and R-forms, the enzyme allows the repair of both epimers of NAD(P)HX, a damaged form of NAD(P)H that is a result of enzymatic or heat-dependent hydration.</text>
</comment>
<evidence type="ECO:0000256" key="18">
    <source>
        <dbReference type="HAMAP-Rule" id="MF_01966"/>
    </source>
</evidence>
<feature type="binding site" evidence="18">
    <location>
        <position position="168"/>
    </location>
    <ligand>
        <name>K(+)</name>
        <dbReference type="ChEBI" id="CHEBI:29103"/>
    </ligand>
</feature>